<dbReference type="CDD" id="cd17873">
    <property type="entry name" value="FlhF"/>
    <property type="match status" value="1"/>
</dbReference>
<comment type="caution">
    <text evidence="16">The sequence shown here is derived from an EMBL/GenBank/DDBJ whole genome shotgun (WGS) entry which is preliminary data.</text>
</comment>
<keyword evidence="9" id="KW-0342">GTP-binding</keyword>
<evidence type="ECO:0000259" key="14">
    <source>
        <dbReference type="SMART" id="SM00382"/>
    </source>
</evidence>
<evidence type="ECO:0000256" key="12">
    <source>
        <dbReference type="ARBA" id="ARBA00025337"/>
    </source>
</evidence>
<evidence type="ECO:0000256" key="3">
    <source>
        <dbReference type="ARBA" id="ARBA00014919"/>
    </source>
</evidence>
<accession>A0A0A6Y2K8</accession>
<reference evidence="16 17" key="1">
    <citation type="submission" date="2014-10" db="EMBL/GenBank/DDBJ databases">
        <title>Draft genome of phytase producing Bacillus ginsengihumi strain M2.11.</title>
        <authorList>
            <person name="Toymentseva A."/>
            <person name="Boulygina E.A."/>
            <person name="Kazakov S.V."/>
            <person name="Kayumov I."/>
            <person name="Suleimanova A.D."/>
            <person name="Mardanova A.M."/>
            <person name="Maria S.N."/>
            <person name="Sergey M.Y."/>
            <person name="Sharipova M.R."/>
        </authorList>
    </citation>
    <scope>NUCLEOTIDE SEQUENCE [LARGE SCALE GENOMIC DNA]</scope>
    <source>
        <strain evidence="16 17">M2.11</strain>
    </source>
</reference>
<evidence type="ECO:0000256" key="5">
    <source>
        <dbReference type="ARBA" id="ARBA00022475"/>
    </source>
</evidence>
<keyword evidence="8" id="KW-0653">Protein transport</keyword>
<dbReference type="Proteomes" id="UP000030588">
    <property type="component" value="Unassembled WGS sequence"/>
</dbReference>
<dbReference type="OrthoDB" id="9778554at2"/>
<keyword evidence="16" id="KW-0969">Cilium</keyword>
<keyword evidence="7" id="KW-1005">Bacterial flagellum biogenesis</keyword>
<dbReference type="STRING" id="363870.NG54_02410"/>
<sequence length="384" mass="43876">MLNENKKFLAPNMSEAMKQIRVELGDNAVILNSKVVQQKGFLGLVKKRKIEVIAAIDPEVKGNANVVKKRKEEPVQFQLPKAEKEKNVSNQENIHHELTELKKVVHYLSKFSNLEYHQFPGSIQSFLRKLSDQEVDQNIIMNVGDHLYEKWKLSEHEPSIALLNKWGETFLINNISSYSFGSTTKKYVNLVGPTGVGKTTTLAKMAAEAVLEKKKKIAFITTDTYRIAAIEQLKTYATLLNVPVEVVYKQSDFQKAIEKFIDFDCIFIDTAGRNYREIQYIEELKNLIDFEEDIETLLTLSLTMKENDMIEIVDSFQNINVDKFLFTKIDETKTYGSMLNLMLKYQVGIAYITTGQNVPDDIVPATPEVAIQYLFGEIRNGRPS</sequence>
<dbReference type="NCBIfam" id="TIGR03499">
    <property type="entry name" value="FlhF"/>
    <property type="match status" value="1"/>
</dbReference>
<dbReference type="InterPro" id="IPR047040">
    <property type="entry name" value="FlhF__GTPase_dom"/>
</dbReference>
<dbReference type="Gene3D" id="1.20.120.1380">
    <property type="entry name" value="Flagellar FlhF biosynthesis protein, N domain"/>
    <property type="match status" value="1"/>
</dbReference>
<keyword evidence="16" id="KW-0966">Cell projection</keyword>
<evidence type="ECO:0000256" key="13">
    <source>
        <dbReference type="NCBIfam" id="TIGR03499"/>
    </source>
</evidence>
<dbReference type="GO" id="GO:0015031">
    <property type="term" value="P:protein transport"/>
    <property type="evidence" value="ECO:0007669"/>
    <property type="project" value="UniProtKB-KW"/>
</dbReference>
<keyword evidence="6" id="KW-0547">Nucleotide-binding</keyword>
<dbReference type="GO" id="GO:0005525">
    <property type="term" value="F:GTP binding"/>
    <property type="evidence" value="ECO:0007669"/>
    <property type="project" value="UniProtKB-UniRule"/>
</dbReference>
<evidence type="ECO:0000256" key="1">
    <source>
        <dbReference type="ARBA" id="ARBA00004413"/>
    </source>
</evidence>
<dbReference type="SMART" id="SM00962">
    <property type="entry name" value="SRP54"/>
    <property type="match status" value="1"/>
</dbReference>
<evidence type="ECO:0000256" key="10">
    <source>
        <dbReference type="ARBA" id="ARBA00023136"/>
    </source>
</evidence>
<evidence type="ECO:0000256" key="2">
    <source>
        <dbReference type="ARBA" id="ARBA00008531"/>
    </source>
</evidence>
<dbReference type="InterPro" id="IPR027417">
    <property type="entry name" value="P-loop_NTPase"/>
</dbReference>
<dbReference type="AlphaFoldDB" id="A0A0A6Y2K8"/>
<keyword evidence="10" id="KW-0472">Membrane</keyword>
<keyword evidence="4" id="KW-0813">Transport</keyword>
<dbReference type="GO" id="GO:0006614">
    <property type="term" value="P:SRP-dependent cotranslational protein targeting to membrane"/>
    <property type="evidence" value="ECO:0007669"/>
    <property type="project" value="UniProtKB-UniRule"/>
</dbReference>
<feature type="domain" description="SRP54-type proteins GTP-binding" evidence="15">
    <location>
        <begin position="185"/>
        <end position="376"/>
    </location>
</feature>
<dbReference type="Pfam" id="PF00448">
    <property type="entry name" value="SRP54"/>
    <property type="match status" value="1"/>
</dbReference>
<comment type="subcellular location">
    <subcellularLocation>
        <location evidence="1">Cell membrane</location>
        <topology evidence="1">Peripheral membrane protein</topology>
        <orientation evidence="1">Cytoplasmic side</orientation>
    </subcellularLocation>
</comment>
<dbReference type="GO" id="GO:0005047">
    <property type="term" value="F:signal recognition particle binding"/>
    <property type="evidence" value="ECO:0007669"/>
    <property type="project" value="TreeGrafter"/>
</dbReference>
<dbReference type="PANTHER" id="PTHR43134:SF3">
    <property type="entry name" value="FLAGELLAR BIOSYNTHESIS PROTEIN FLHF"/>
    <property type="match status" value="1"/>
</dbReference>
<name>A0A0A6Y2K8_9BACI</name>
<dbReference type="SMART" id="SM00382">
    <property type="entry name" value="AAA"/>
    <property type="match status" value="1"/>
</dbReference>
<keyword evidence="11" id="KW-1006">Bacterial flagellum protein export</keyword>
<evidence type="ECO:0000313" key="16">
    <source>
        <dbReference type="EMBL" id="KHD86517.1"/>
    </source>
</evidence>
<keyword evidence="5" id="KW-1003">Cell membrane</keyword>
<dbReference type="PANTHER" id="PTHR43134">
    <property type="entry name" value="SIGNAL RECOGNITION PARTICLE RECEPTOR SUBUNIT ALPHA"/>
    <property type="match status" value="1"/>
</dbReference>
<evidence type="ECO:0000313" key="17">
    <source>
        <dbReference type="Proteomes" id="UP000030588"/>
    </source>
</evidence>
<comment type="similarity">
    <text evidence="2">Belongs to the GTP-binding SRP family.</text>
</comment>
<dbReference type="RefSeq" id="WP_035352939.1">
    <property type="nucleotide sequence ID" value="NZ_JRUN01000004.1"/>
</dbReference>
<organism evidence="16 17">
    <name type="scientific">Heyndrickxia ginsengihumi</name>
    <dbReference type="NCBI Taxonomy" id="363870"/>
    <lineage>
        <taxon>Bacteria</taxon>
        <taxon>Bacillati</taxon>
        <taxon>Bacillota</taxon>
        <taxon>Bacilli</taxon>
        <taxon>Bacillales</taxon>
        <taxon>Bacillaceae</taxon>
        <taxon>Heyndrickxia</taxon>
    </lineage>
</organism>
<feature type="domain" description="AAA+ ATPase" evidence="14">
    <location>
        <begin position="184"/>
        <end position="384"/>
    </location>
</feature>
<dbReference type="InterPro" id="IPR020006">
    <property type="entry name" value="FlhF"/>
</dbReference>
<evidence type="ECO:0000256" key="7">
    <source>
        <dbReference type="ARBA" id="ARBA00022795"/>
    </source>
</evidence>
<gene>
    <name evidence="16" type="ORF">NG54_02410</name>
</gene>
<comment type="function">
    <text evidence="12">Necessary for flagellar biosynthesis. May be involved in translocation of the flagellum.</text>
</comment>
<dbReference type="EMBL" id="JRUN01000004">
    <property type="protein sequence ID" value="KHD86517.1"/>
    <property type="molecule type" value="Genomic_DNA"/>
</dbReference>
<protein>
    <recommendedName>
        <fullName evidence="3 13">Flagellar biosynthesis protein FlhF</fullName>
    </recommendedName>
</protein>
<evidence type="ECO:0000256" key="6">
    <source>
        <dbReference type="ARBA" id="ARBA00022741"/>
    </source>
</evidence>
<evidence type="ECO:0000256" key="4">
    <source>
        <dbReference type="ARBA" id="ARBA00022448"/>
    </source>
</evidence>
<dbReference type="Gene3D" id="3.40.50.300">
    <property type="entry name" value="P-loop containing nucleotide triphosphate hydrolases"/>
    <property type="match status" value="1"/>
</dbReference>
<dbReference type="GO" id="GO:0003924">
    <property type="term" value="F:GTPase activity"/>
    <property type="evidence" value="ECO:0007669"/>
    <property type="project" value="UniProtKB-UniRule"/>
</dbReference>
<dbReference type="InterPro" id="IPR003593">
    <property type="entry name" value="AAA+_ATPase"/>
</dbReference>
<dbReference type="InterPro" id="IPR000897">
    <property type="entry name" value="SRP54_GTPase_dom"/>
</dbReference>
<dbReference type="GO" id="GO:0005886">
    <property type="term" value="C:plasma membrane"/>
    <property type="evidence" value="ECO:0007669"/>
    <property type="project" value="UniProtKB-SubCell"/>
</dbReference>
<dbReference type="GO" id="GO:0044781">
    <property type="term" value="P:bacterial-type flagellum organization"/>
    <property type="evidence" value="ECO:0007669"/>
    <property type="project" value="UniProtKB-UniRule"/>
</dbReference>
<keyword evidence="16" id="KW-0282">Flagellum</keyword>
<evidence type="ECO:0000256" key="8">
    <source>
        <dbReference type="ARBA" id="ARBA00022927"/>
    </source>
</evidence>
<evidence type="ECO:0000256" key="9">
    <source>
        <dbReference type="ARBA" id="ARBA00023134"/>
    </source>
</evidence>
<evidence type="ECO:0000259" key="15">
    <source>
        <dbReference type="SMART" id="SM00962"/>
    </source>
</evidence>
<dbReference type="FunFam" id="3.40.50.300:FF:000695">
    <property type="entry name" value="Flagellar biosynthesis regulator FlhF"/>
    <property type="match status" value="1"/>
</dbReference>
<proteinExistence type="inferred from homology"/>
<dbReference type="SUPFAM" id="SSF52540">
    <property type="entry name" value="P-loop containing nucleoside triphosphate hydrolases"/>
    <property type="match status" value="1"/>
</dbReference>
<evidence type="ECO:0000256" key="11">
    <source>
        <dbReference type="ARBA" id="ARBA00023225"/>
    </source>
</evidence>